<dbReference type="SUPFAM" id="SSF47413">
    <property type="entry name" value="lambda repressor-like DNA-binding domains"/>
    <property type="match status" value="1"/>
</dbReference>
<sequence length="330" mass="35082">MHGELESGHGRSVPPAGAASQGRADGRTEKTTLGSGVTRYHAAVTSSELGLGATLRAWRDRLNPAGAGLPVTQRRRTAGLRREELAELAGISVDYLVRLEQGRAATPSAGAVAALARALRLDAAERDHLYQLAGLQPPAPAVIEDAVPPGVQRLVTRLGDVAVAVFTADWRLVWWTPTWAALLGDPAGVPPEERSLVRARFPVPGQAGRVEAWPVQSSSLEASNRAIVADLRRASVRYPTDTRLADLLQRLIAGNATFAALWRGGAVGQHTEDCKTVEHPVVGDIHVDCDVLSTGDSDFKIVALTSPPGSEDARRIDRARQRLAADVTAV</sequence>
<dbReference type="InterPro" id="IPR010982">
    <property type="entry name" value="Lambda_DNA-bd_dom_sf"/>
</dbReference>
<dbReference type="Proteomes" id="UP000619376">
    <property type="component" value="Unassembled WGS sequence"/>
</dbReference>
<name>A0ABQ3JSH1_9DEIO</name>
<gene>
    <name evidence="3" type="ORF">GCM10017781_28670</name>
</gene>
<organism evidence="3 4">
    <name type="scientific">Deinococcus metalli</name>
    <dbReference type="NCBI Taxonomy" id="1141878"/>
    <lineage>
        <taxon>Bacteria</taxon>
        <taxon>Thermotogati</taxon>
        <taxon>Deinococcota</taxon>
        <taxon>Deinococci</taxon>
        <taxon>Deinococcales</taxon>
        <taxon>Deinococcaceae</taxon>
        <taxon>Deinococcus</taxon>
    </lineage>
</organism>
<protein>
    <submittedName>
        <fullName evidence="3">Transcriptional regulator</fullName>
    </submittedName>
</protein>
<evidence type="ECO:0000313" key="3">
    <source>
        <dbReference type="EMBL" id="GHF50417.1"/>
    </source>
</evidence>
<dbReference type="EMBL" id="BNAJ01000007">
    <property type="protein sequence ID" value="GHF50417.1"/>
    <property type="molecule type" value="Genomic_DNA"/>
</dbReference>
<dbReference type="CDD" id="cd00093">
    <property type="entry name" value="HTH_XRE"/>
    <property type="match status" value="1"/>
</dbReference>
<dbReference type="SMART" id="SM00530">
    <property type="entry name" value="HTH_XRE"/>
    <property type="match status" value="1"/>
</dbReference>
<dbReference type="Gene3D" id="1.10.260.40">
    <property type="entry name" value="lambda repressor-like DNA-binding domains"/>
    <property type="match status" value="1"/>
</dbReference>
<dbReference type="Gene3D" id="3.30.450.180">
    <property type="match status" value="1"/>
</dbReference>
<comment type="caution">
    <text evidence="3">The sequence shown here is derived from an EMBL/GenBank/DDBJ whole genome shotgun (WGS) entry which is preliminary data.</text>
</comment>
<proteinExistence type="predicted"/>
<dbReference type="InterPro" id="IPR041413">
    <property type="entry name" value="MLTR_LBD"/>
</dbReference>
<accession>A0ABQ3JSH1</accession>
<dbReference type="PROSITE" id="PS50943">
    <property type="entry name" value="HTH_CROC1"/>
    <property type="match status" value="1"/>
</dbReference>
<evidence type="ECO:0000313" key="4">
    <source>
        <dbReference type="Proteomes" id="UP000619376"/>
    </source>
</evidence>
<dbReference type="PANTHER" id="PTHR35010">
    <property type="entry name" value="BLL4672 PROTEIN-RELATED"/>
    <property type="match status" value="1"/>
</dbReference>
<reference evidence="4" key="1">
    <citation type="journal article" date="2019" name="Int. J. Syst. Evol. Microbiol.">
        <title>The Global Catalogue of Microorganisms (GCM) 10K type strain sequencing project: providing services to taxonomists for standard genome sequencing and annotation.</title>
        <authorList>
            <consortium name="The Broad Institute Genomics Platform"/>
            <consortium name="The Broad Institute Genome Sequencing Center for Infectious Disease"/>
            <person name="Wu L."/>
            <person name="Ma J."/>
        </authorList>
    </citation>
    <scope>NUCLEOTIDE SEQUENCE [LARGE SCALE GENOMIC DNA]</scope>
    <source>
        <strain evidence="4">CGMCC 1.18437</strain>
    </source>
</reference>
<evidence type="ECO:0000259" key="2">
    <source>
        <dbReference type="PROSITE" id="PS50943"/>
    </source>
</evidence>
<feature type="region of interest" description="Disordered" evidence="1">
    <location>
        <begin position="1"/>
        <end position="35"/>
    </location>
</feature>
<feature type="domain" description="HTH cro/C1-type" evidence="2">
    <location>
        <begin position="71"/>
        <end position="126"/>
    </location>
</feature>
<evidence type="ECO:0000256" key="1">
    <source>
        <dbReference type="SAM" id="MobiDB-lite"/>
    </source>
</evidence>
<dbReference type="PANTHER" id="PTHR35010:SF2">
    <property type="entry name" value="BLL4672 PROTEIN"/>
    <property type="match status" value="1"/>
</dbReference>
<keyword evidence="4" id="KW-1185">Reference proteome</keyword>
<dbReference type="InterPro" id="IPR001387">
    <property type="entry name" value="Cro/C1-type_HTH"/>
</dbReference>
<dbReference type="Pfam" id="PF13560">
    <property type="entry name" value="HTH_31"/>
    <property type="match status" value="1"/>
</dbReference>
<dbReference type="Pfam" id="PF17765">
    <property type="entry name" value="MLTR_LBD"/>
    <property type="match status" value="1"/>
</dbReference>